<comment type="caution">
    <text evidence="3">The sequence shown here is derived from an EMBL/GenBank/DDBJ whole genome shotgun (WGS) entry which is preliminary data.</text>
</comment>
<organism evidence="3 4">
    <name type="scientific">Podospora fimiseda</name>
    <dbReference type="NCBI Taxonomy" id="252190"/>
    <lineage>
        <taxon>Eukaryota</taxon>
        <taxon>Fungi</taxon>
        <taxon>Dikarya</taxon>
        <taxon>Ascomycota</taxon>
        <taxon>Pezizomycotina</taxon>
        <taxon>Sordariomycetes</taxon>
        <taxon>Sordariomycetidae</taxon>
        <taxon>Sordariales</taxon>
        <taxon>Podosporaceae</taxon>
        <taxon>Podospora</taxon>
    </lineage>
</organism>
<evidence type="ECO:0000313" key="3">
    <source>
        <dbReference type="EMBL" id="KAK4229237.1"/>
    </source>
</evidence>
<feature type="compositionally biased region" description="Basic residues" evidence="1">
    <location>
        <begin position="168"/>
        <end position="180"/>
    </location>
</feature>
<reference evidence="3" key="2">
    <citation type="submission" date="2023-05" db="EMBL/GenBank/DDBJ databases">
        <authorList>
            <consortium name="Lawrence Berkeley National Laboratory"/>
            <person name="Steindorff A."/>
            <person name="Hensen N."/>
            <person name="Bonometti L."/>
            <person name="Westerberg I."/>
            <person name="Brannstrom I.O."/>
            <person name="Guillou S."/>
            <person name="Cros-Aarteil S."/>
            <person name="Calhoun S."/>
            <person name="Haridas S."/>
            <person name="Kuo A."/>
            <person name="Mondo S."/>
            <person name="Pangilinan J."/>
            <person name="Riley R."/>
            <person name="Labutti K."/>
            <person name="Andreopoulos B."/>
            <person name="Lipzen A."/>
            <person name="Chen C."/>
            <person name="Yanf M."/>
            <person name="Daum C."/>
            <person name="Ng V."/>
            <person name="Clum A."/>
            <person name="Ohm R."/>
            <person name="Martin F."/>
            <person name="Silar P."/>
            <person name="Natvig D."/>
            <person name="Lalanne C."/>
            <person name="Gautier V."/>
            <person name="Ament-Velasquez S.L."/>
            <person name="Kruys A."/>
            <person name="Hutchinson M.I."/>
            <person name="Powell A.J."/>
            <person name="Barry K."/>
            <person name="Miller A.N."/>
            <person name="Grigoriev I.V."/>
            <person name="Debuchy R."/>
            <person name="Gladieux P."/>
            <person name="Thoren M.H."/>
            <person name="Johannesson H."/>
        </authorList>
    </citation>
    <scope>NUCLEOTIDE SEQUENCE</scope>
    <source>
        <strain evidence="3">CBS 990.96</strain>
    </source>
</reference>
<dbReference type="AlphaFoldDB" id="A0AAN7BTS4"/>
<feature type="region of interest" description="Disordered" evidence="1">
    <location>
        <begin position="1"/>
        <end position="38"/>
    </location>
</feature>
<keyword evidence="4" id="KW-1185">Reference proteome</keyword>
<feature type="compositionally biased region" description="Polar residues" evidence="1">
    <location>
        <begin position="92"/>
        <end position="105"/>
    </location>
</feature>
<feature type="compositionally biased region" description="Polar residues" evidence="1">
    <location>
        <begin position="118"/>
        <end position="131"/>
    </location>
</feature>
<gene>
    <name evidence="3" type="ORF">QBC38DRAFT_442066</name>
</gene>
<accession>A0AAN7BTS4</accession>
<feature type="region of interest" description="Disordered" evidence="1">
    <location>
        <begin position="78"/>
        <end position="189"/>
    </location>
</feature>
<dbReference type="EMBL" id="MU865310">
    <property type="protein sequence ID" value="KAK4229237.1"/>
    <property type="molecule type" value="Genomic_DNA"/>
</dbReference>
<feature type="compositionally biased region" description="Acidic residues" evidence="1">
    <location>
        <begin position="150"/>
        <end position="159"/>
    </location>
</feature>
<evidence type="ECO:0000256" key="2">
    <source>
        <dbReference type="SAM" id="Phobius"/>
    </source>
</evidence>
<keyword evidence="2" id="KW-0472">Membrane</keyword>
<proteinExistence type="predicted"/>
<feature type="compositionally biased region" description="Low complexity" evidence="1">
    <location>
        <begin position="13"/>
        <end position="24"/>
    </location>
</feature>
<sequence length="232" mass="25211">MSSPKTSGGGGTRTTAGPSSSTTSSEEEAGGGGTAADGEHAICTQALAAVEHAQSPAASDLTESNLLLVSSQQTYNPSIKDKSCGADPGNNKFHQTQPGQNQLTPPTSPFYEVDDSSPHSVEQRTTTTTPSPLDLHRNNYSTFQDHDDPGTDGDIEDEGASSIYPISPRRRSRGGNRQTRRQYEQEDHHHHLPQAMRHHYLLTLGVWFVVLPLLLTALYICLDLLRKSSNWF</sequence>
<dbReference type="Proteomes" id="UP001301958">
    <property type="component" value="Unassembled WGS sequence"/>
</dbReference>
<reference evidence="3" key="1">
    <citation type="journal article" date="2023" name="Mol. Phylogenet. Evol.">
        <title>Genome-scale phylogeny and comparative genomics of the fungal order Sordariales.</title>
        <authorList>
            <person name="Hensen N."/>
            <person name="Bonometti L."/>
            <person name="Westerberg I."/>
            <person name="Brannstrom I.O."/>
            <person name="Guillou S."/>
            <person name="Cros-Aarteil S."/>
            <person name="Calhoun S."/>
            <person name="Haridas S."/>
            <person name="Kuo A."/>
            <person name="Mondo S."/>
            <person name="Pangilinan J."/>
            <person name="Riley R."/>
            <person name="LaButti K."/>
            <person name="Andreopoulos B."/>
            <person name="Lipzen A."/>
            <person name="Chen C."/>
            <person name="Yan M."/>
            <person name="Daum C."/>
            <person name="Ng V."/>
            <person name="Clum A."/>
            <person name="Steindorff A."/>
            <person name="Ohm R.A."/>
            <person name="Martin F."/>
            <person name="Silar P."/>
            <person name="Natvig D.O."/>
            <person name="Lalanne C."/>
            <person name="Gautier V."/>
            <person name="Ament-Velasquez S.L."/>
            <person name="Kruys A."/>
            <person name="Hutchinson M.I."/>
            <person name="Powell A.J."/>
            <person name="Barry K."/>
            <person name="Miller A.N."/>
            <person name="Grigoriev I.V."/>
            <person name="Debuchy R."/>
            <person name="Gladieux P."/>
            <person name="Hiltunen Thoren M."/>
            <person name="Johannesson H."/>
        </authorList>
    </citation>
    <scope>NUCLEOTIDE SEQUENCE</scope>
    <source>
        <strain evidence="3">CBS 990.96</strain>
    </source>
</reference>
<evidence type="ECO:0000256" key="1">
    <source>
        <dbReference type="SAM" id="MobiDB-lite"/>
    </source>
</evidence>
<keyword evidence="2" id="KW-1133">Transmembrane helix</keyword>
<evidence type="ECO:0000313" key="4">
    <source>
        <dbReference type="Proteomes" id="UP001301958"/>
    </source>
</evidence>
<feature type="transmembrane region" description="Helical" evidence="2">
    <location>
        <begin position="200"/>
        <end position="222"/>
    </location>
</feature>
<name>A0AAN7BTS4_9PEZI</name>
<keyword evidence="2" id="KW-0812">Transmembrane</keyword>
<protein>
    <submittedName>
        <fullName evidence="3">Uncharacterized protein</fullName>
    </submittedName>
</protein>